<dbReference type="AlphaFoldDB" id="A0A0C9XKG8"/>
<proteinExistence type="predicted"/>
<keyword evidence="2" id="KW-1185">Reference proteome</keyword>
<feature type="non-terminal residue" evidence="1">
    <location>
        <position position="89"/>
    </location>
</feature>
<reference evidence="1 2" key="1">
    <citation type="submission" date="2014-04" db="EMBL/GenBank/DDBJ databases">
        <authorList>
            <consortium name="DOE Joint Genome Institute"/>
            <person name="Kuo A."/>
            <person name="Kohler A."/>
            <person name="Nagy L.G."/>
            <person name="Floudas D."/>
            <person name="Copeland A."/>
            <person name="Barry K.W."/>
            <person name="Cichocki N."/>
            <person name="Veneault-Fourrey C."/>
            <person name="LaButti K."/>
            <person name="Lindquist E.A."/>
            <person name="Lipzen A."/>
            <person name="Lundell T."/>
            <person name="Morin E."/>
            <person name="Murat C."/>
            <person name="Sun H."/>
            <person name="Tunlid A."/>
            <person name="Henrissat B."/>
            <person name="Grigoriev I.V."/>
            <person name="Hibbett D.S."/>
            <person name="Martin F."/>
            <person name="Nordberg H.P."/>
            <person name="Cantor M.N."/>
            <person name="Hua S.X."/>
        </authorList>
    </citation>
    <scope>NUCLEOTIDE SEQUENCE [LARGE SCALE GENOMIC DNA]</scope>
    <source>
        <strain evidence="1 2">LaAM-08-1</strain>
    </source>
</reference>
<dbReference type="HOGENOM" id="CLU_2460762_0_0_1"/>
<gene>
    <name evidence="1" type="ORF">K443DRAFT_36535</name>
</gene>
<protein>
    <submittedName>
        <fullName evidence="1">Uncharacterized protein</fullName>
    </submittedName>
</protein>
<sequence>IFLKDPIAPLHYAPLNRYGVTHVTGPGGGKVNIQTYIGTWETFAVVKNGDSTVSFKSTVFNIFNNIFLHLNRAGISQSKILANGGGIVN</sequence>
<feature type="non-terminal residue" evidence="1">
    <location>
        <position position="1"/>
    </location>
</feature>
<evidence type="ECO:0000313" key="1">
    <source>
        <dbReference type="EMBL" id="KIK01989.1"/>
    </source>
</evidence>
<reference evidence="2" key="2">
    <citation type="submission" date="2015-01" db="EMBL/GenBank/DDBJ databases">
        <title>Evolutionary Origins and Diversification of the Mycorrhizal Mutualists.</title>
        <authorList>
            <consortium name="DOE Joint Genome Institute"/>
            <consortium name="Mycorrhizal Genomics Consortium"/>
            <person name="Kohler A."/>
            <person name="Kuo A."/>
            <person name="Nagy L.G."/>
            <person name="Floudas D."/>
            <person name="Copeland A."/>
            <person name="Barry K.W."/>
            <person name="Cichocki N."/>
            <person name="Veneault-Fourrey C."/>
            <person name="LaButti K."/>
            <person name="Lindquist E.A."/>
            <person name="Lipzen A."/>
            <person name="Lundell T."/>
            <person name="Morin E."/>
            <person name="Murat C."/>
            <person name="Riley R."/>
            <person name="Ohm R."/>
            <person name="Sun H."/>
            <person name="Tunlid A."/>
            <person name="Henrissat B."/>
            <person name="Grigoriev I.V."/>
            <person name="Hibbett D.S."/>
            <person name="Martin F."/>
        </authorList>
    </citation>
    <scope>NUCLEOTIDE SEQUENCE [LARGE SCALE GENOMIC DNA]</scope>
    <source>
        <strain evidence="2">LaAM-08-1</strain>
    </source>
</reference>
<accession>A0A0C9XKG8</accession>
<evidence type="ECO:0000313" key="2">
    <source>
        <dbReference type="Proteomes" id="UP000054477"/>
    </source>
</evidence>
<dbReference type="Proteomes" id="UP000054477">
    <property type="component" value="Unassembled WGS sequence"/>
</dbReference>
<organism evidence="1 2">
    <name type="scientific">Laccaria amethystina LaAM-08-1</name>
    <dbReference type="NCBI Taxonomy" id="1095629"/>
    <lineage>
        <taxon>Eukaryota</taxon>
        <taxon>Fungi</taxon>
        <taxon>Dikarya</taxon>
        <taxon>Basidiomycota</taxon>
        <taxon>Agaricomycotina</taxon>
        <taxon>Agaricomycetes</taxon>
        <taxon>Agaricomycetidae</taxon>
        <taxon>Agaricales</taxon>
        <taxon>Agaricineae</taxon>
        <taxon>Hydnangiaceae</taxon>
        <taxon>Laccaria</taxon>
    </lineage>
</organism>
<dbReference type="EMBL" id="KN838599">
    <property type="protein sequence ID" value="KIK01989.1"/>
    <property type="molecule type" value="Genomic_DNA"/>
</dbReference>
<name>A0A0C9XKG8_9AGAR</name>